<evidence type="ECO:0000313" key="4">
    <source>
        <dbReference type="Proteomes" id="UP001198862"/>
    </source>
</evidence>
<protein>
    <submittedName>
        <fullName evidence="3">Beta-lactamase family protein</fullName>
    </submittedName>
</protein>
<accession>A0ABS8KRQ7</accession>
<dbReference type="Proteomes" id="UP001198862">
    <property type="component" value="Unassembled WGS sequence"/>
</dbReference>
<feature type="chain" id="PRO_5045955113" evidence="1">
    <location>
        <begin position="22"/>
        <end position="355"/>
    </location>
</feature>
<evidence type="ECO:0000313" key="3">
    <source>
        <dbReference type="EMBL" id="MCC8428758.1"/>
    </source>
</evidence>
<organism evidence="3 4">
    <name type="scientific">Reyranella aquatilis</name>
    <dbReference type="NCBI Taxonomy" id="2035356"/>
    <lineage>
        <taxon>Bacteria</taxon>
        <taxon>Pseudomonadati</taxon>
        <taxon>Pseudomonadota</taxon>
        <taxon>Alphaproteobacteria</taxon>
        <taxon>Hyphomicrobiales</taxon>
        <taxon>Reyranellaceae</taxon>
        <taxon>Reyranella</taxon>
    </lineage>
</organism>
<comment type="caution">
    <text evidence="3">The sequence shown here is derived from an EMBL/GenBank/DDBJ whole genome shotgun (WGS) entry which is preliminary data.</text>
</comment>
<feature type="domain" description="Beta-lactamase-related" evidence="2">
    <location>
        <begin position="38"/>
        <end position="295"/>
    </location>
</feature>
<dbReference type="SUPFAM" id="SSF56601">
    <property type="entry name" value="beta-lactamase/transpeptidase-like"/>
    <property type="match status" value="1"/>
</dbReference>
<dbReference type="EMBL" id="JAJISD010000002">
    <property type="protein sequence ID" value="MCC8428758.1"/>
    <property type="molecule type" value="Genomic_DNA"/>
</dbReference>
<feature type="signal peptide" evidence="1">
    <location>
        <begin position="1"/>
        <end position="21"/>
    </location>
</feature>
<dbReference type="RefSeq" id="WP_230549965.1">
    <property type="nucleotide sequence ID" value="NZ_JAJISD010000002.1"/>
</dbReference>
<keyword evidence="4" id="KW-1185">Reference proteome</keyword>
<sequence length="355" mass="38546">MIRCGLAILAAGLFLTCPSEAPRAQGVEEIEQAWRGWMEKTRRTRGGLAVVHAGQPVREAGAGGLSPVTAVPYASLSKAITGVCVATLIESGKLAFETPVSQSLERTLSRTGRPVDPRVLQVTVSELLVHRGGFGPGGGSDMARWLRGHSGGNTAFDEQLRWLFARPLPYAPGERFEYSNANYLMLGAIIEEAAGQPYERYCREAVLTPVGARDATLDPQWRILSSYGGWRMPLAQYGRFYQAFAPGNRAIGPRSRAWMMSPEGKQVGGGAYYGLGTFVRPTPRGGGNFWHAGAWSYDLANAHDGPIHTSYATFAVRLGALDVNMVSFAEPRREHEDGELDGILGAAARRVKRWP</sequence>
<reference evidence="3 4" key="1">
    <citation type="submission" date="2021-11" db="EMBL/GenBank/DDBJ databases">
        <authorList>
            <person name="Lee D.-H."/>
            <person name="Kim S.-B."/>
        </authorList>
    </citation>
    <scope>NUCLEOTIDE SEQUENCE [LARGE SCALE GENOMIC DNA]</scope>
    <source>
        <strain evidence="3 4">KCTC 52223</strain>
    </source>
</reference>
<evidence type="ECO:0000256" key="1">
    <source>
        <dbReference type="SAM" id="SignalP"/>
    </source>
</evidence>
<dbReference type="InterPro" id="IPR012338">
    <property type="entry name" value="Beta-lactam/transpept-like"/>
</dbReference>
<keyword evidence="1" id="KW-0732">Signal</keyword>
<proteinExistence type="predicted"/>
<dbReference type="Gene3D" id="3.40.710.10">
    <property type="entry name" value="DD-peptidase/beta-lactamase superfamily"/>
    <property type="match status" value="1"/>
</dbReference>
<dbReference type="Pfam" id="PF00144">
    <property type="entry name" value="Beta-lactamase"/>
    <property type="match status" value="1"/>
</dbReference>
<gene>
    <name evidence="3" type="ORF">LJ725_07275</name>
</gene>
<dbReference type="PANTHER" id="PTHR46825:SF9">
    <property type="entry name" value="BETA-LACTAMASE-RELATED DOMAIN-CONTAINING PROTEIN"/>
    <property type="match status" value="1"/>
</dbReference>
<dbReference type="InterPro" id="IPR050491">
    <property type="entry name" value="AmpC-like"/>
</dbReference>
<dbReference type="InterPro" id="IPR001466">
    <property type="entry name" value="Beta-lactam-related"/>
</dbReference>
<evidence type="ECO:0000259" key="2">
    <source>
        <dbReference type="Pfam" id="PF00144"/>
    </source>
</evidence>
<name>A0ABS8KRQ7_9HYPH</name>
<dbReference type="PANTHER" id="PTHR46825">
    <property type="entry name" value="D-ALANYL-D-ALANINE-CARBOXYPEPTIDASE/ENDOPEPTIDASE AMPH"/>
    <property type="match status" value="1"/>
</dbReference>